<dbReference type="RefSeq" id="WP_238727116.1">
    <property type="nucleotide sequence ID" value="NZ_JAHQCX010000013.1"/>
</dbReference>
<dbReference type="InterPro" id="IPR011048">
    <property type="entry name" value="Haem_d1_sf"/>
</dbReference>
<evidence type="ECO:0000313" key="2">
    <source>
        <dbReference type="EMBL" id="MBU9727733.1"/>
    </source>
</evidence>
<evidence type="ECO:0000313" key="3">
    <source>
        <dbReference type="Proteomes" id="UP001314681"/>
    </source>
</evidence>
<dbReference type="PANTHER" id="PTHR30344">
    <property type="entry name" value="6-PHOSPHOGLUCONOLACTONASE-RELATED"/>
    <property type="match status" value="1"/>
</dbReference>
<accession>A0ABS6KB49</accession>
<sequence length="386" mass="43130">MKENEVFMYVSSWAEHGGAPGLGLYVLNQEDGTIRFLEMIDERHSFNCAYVNQEKNKLYVNNEVLHFSGEPRLSGRIFVYDLDRKSGKARECMRVITGCPNPAYVNVNAAGTYLFEAHHSFPAAVVSYERNEKGRPKARMNYTEASIQVYRLNKEGLPGQLVENVNHADLAHGREAHPHCAVFSPSGKLMAVADKGDGYLYLYRFDARKRRLTLLSRTLTDREGASPRYVVFHPSKPYLFVNHEASYDGKCYVTAFSYRKDATVERICVENALDQSLPVKSGTRLEQQGFVIDQEGRYLYTLMNAADVIGVMEINQESGRLRLIQSMPMYGTRARGLAISPNGKFLLSAALVGGELASYEIGGDGTLRLACKGPAQPGAAYLTFYV</sequence>
<dbReference type="InterPro" id="IPR050282">
    <property type="entry name" value="Cycloisomerase_2"/>
</dbReference>
<gene>
    <name evidence="2" type="ORF">KTH90_17115</name>
</gene>
<comment type="caution">
    <text evidence="2">The sequence shown here is derived from an EMBL/GenBank/DDBJ whole genome shotgun (WGS) entry which is preliminary data.</text>
</comment>
<reference evidence="2 3" key="1">
    <citation type="submission" date="2021-06" db="EMBL/GenBank/DDBJ databases">
        <title>Description of novel taxa of the family Lachnospiraceae.</title>
        <authorList>
            <person name="Chaplin A.V."/>
            <person name="Sokolova S.R."/>
            <person name="Pikina A.P."/>
            <person name="Korzhanova M."/>
            <person name="Belova V."/>
            <person name="Korostin D."/>
            <person name="Efimov B.A."/>
        </authorList>
    </citation>
    <scope>NUCLEOTIDE SEQUENCE [LARGE SCALE GENOMIC DNA]</scope>
    <source>
        <strain evidence="2 3">ASD4241</strain>
    </source>
</reference>
<dbReference type="Pfam" id="PF10282">
    <property type="entry name" value="Lactonase"/>
    <property type="match status" value="1"/>
</dbReference>
<dbReference type="InterPro" id="IPR015943">
    <property type="entry name" value="WD40/YVTN_repeat-like_dom_sf"/>
</dbReference>
<proteinExistence type="inferred from homology"/>
<evidence type="ECO:0000256" key="1">
    <source>
        <dbReference type="ARBA" id="ARBA00005564"/>
    </source>
</evidence>
<comment type="similarity">
    <text evidence="1">Belongs to the cycloisomerase 2 family.</text>
</comment>
<dbReference type="PANTHER" id="PTHR30344:SF1">
    <property type="entry name" value="6-PHOSPHOGLUCONOLACTONASE"/>
    <property type="match status" value="1"/>
</dbReference>
<protein>
    <submittedName>
        <fullName evidence="2">Lactonase family protein</fullName>
    </submittedName>
</protein>
<name>A0ABS6KB49_9FIRM</name>
<dbReference type="Gene3D" id="2.130.10.10">
    <property type="entry name" value="YVTN repeat-like/Quinoprotein amine dehydrogenase"/>
    <property type="match status" value="1"/>
</dbReference>
<organism evidence="2 3">
    <name type="scientific">Diplocloster modestus</name>
    <dbReference type="NCBI Taxonomy" id="2850322"/>
    <lineage>
        <taxon>Bacteria</taxon>
        <taxon>Bacillati</taxon>
        <taxon>Bacillota</taxon>
        <taxon>Clostridia</taxon>
        <taxon>Lachnospirales</taxon>
        <taxon>Lachnospiraceae</taxon>
        <taxon>Diplocloster</taxon>
    </lineage>
</organism>
<keyword evidence="3" id="KW-1185">Reference proteome</keyword>
<dbReference type="EMBL" id="JAHQCX010000013">
    <property type="protein sequence ID" value="MBU9727733.1"/>
    <property type="molecule type" value="Genomic_DNA"/>
</dbReference>
<dbReference type="SUPFAM" id="SSF51004">
    <property type="entry name" value="C-terminal (heme d1) domain of cytochrome cd1-nitrite reductase"/>
    <property type="match status" value="1"/>
</dbReference>
<dbReference type="InterPro" id="IPR019405">
    <property type="entry name" value="Lactonase_7-beta_prop"/>
</dbReference>
<dbReference type="Proteomes" id="UP001314681">
    <property type="component" value="Unassembled WGS sequence"/>
</dbReference>